<protein>
    <submittedName>
        <fullName evidence="4">SDR family NAD(P)-dependent oxidoreductase</fullName>
    </submittedName>
</protein>
<keyword evidence="5" id="KW-1185">Reference proteome</keyword>
<evidence type="ECO:0000313" key="4">
    <source>
        <dbReference type="EMBL" id="NJR77261.1"/>
    </source>
</evidence>
<gene>
    <name evidence="4" type="ORF">HBH26_01375</name>
</gene>
<accession>A0ABX1CK93</accession>
<dbReference type="PANTHER" id="PTHR43669:SF3">
    <property type="entry name" value="ALCOHOL DEHYDROGENASE, PUTATIVE (AFU_ORTHOLOGUE AFUA_3G03445)-RELATED"/>
    <property type="match status" value="1"/>
</dbReference>
<evidence type="ECO:0000256" key="1">
    <source>
        <dbReference type="ARBA" id="ARBA00006484"/>
    </source>
</evidence>
<dbReference type="PRINTS" id="PR00081">
    <property type="entry name" value="GDHRDH"/>
</dbReference>
<name>A0ABX1CK93_9SPHN</name>
<comment type="caution">
    <text evidence="4">The sequence shown here is derived from an EMBL/GenBank/DDBJ whole genome shotgun (WGS) entry which is preliminary data.</text>
</comment>
<evidence type="ECO:0000256" key="2">
    <source>
        <dbReference type="ARBA" id="ARBA00023002"/>
    </source>
</evidence>
<dbReference type="PROSITE" id="PS00061">
    <property type="entry name" value="ADH_SHORT"/>
    <property type="match status" value="1"/>
</dbReference>
<dbReference type="Pfam" id="PF00106">
    <property type="entry name" value="adh_short"/>
    <property type="match status" value="1"/>
</dbReference>
<dbReference type="CDD" id="cd05233">
    <property type="entry name" value="SDR_c"/>
    <property type="match status" value="1"/>
</dbReference>
<dbReference type="Proteomes" id="UP000732399">
    <property type="component" value="Unassembled WGS sequence"/>
</dbReference>
<reference evidence="4 5" key="1">
    <citation type="submission" date="2020-03" db="EMBL/GenBank/DDBJ databases">
        <authorList>
            <person name="Wang L."/>
            <person name="He N."/>
            <person name="Li Y."/>
            <person name="Fang Y."/>
            <person name="Zhang F."/>
        </authorList>
    </citation>
    <scope>NUCLEOTIDE SEQUENCE [LARGE SCALE GENOMIC DNA]</scope>
    <source>
        <strain evidence="4 5">36D10-4-7</strain>
    </source>
</reference>
<comment type="similarity">
    <text evidence="1 3">Belongs to the short-chain dehydrogenases/reductases (SDR) family.</text>
</comment>
<dbReference type="SUPFAM" id="SSF51735">
    <property type="entry name" value="NAD(P)-binding Rossmann-fold domains"/>
    <property type="match status" value="1"/>
</dbReference>
<evidence type="ECO:0000256" key="3">
    <source>
        <dbReference type="RuleBase" id="RU000363"/>
    </source>
</evidence>
<dbReference type="RefSeq" id="WP_168132754.1">
    <property type="nucleotide sequence ID" value="NZ_JAAVJH010000001.1"/>
</dbReference>
<dbReference type="PANTHER" id="PTHR43669">
    <property type="entry name" value="5-KETO-D-GLUCONATE 5-REDUCTASE"/>
    <property type="match status" value="1"/>
</dbReference>
<organism evidence="4 5">
    <name type="scientific">Sphingomonas corticis</name>
    <dbReference type="NCBI Taxonomy" id="2722791"/>
    <lineage>
        <taxon>Bacteria</taxon>
        <taxon>Pseudomonadati</taxon>
        <taxon>Pseudomonadota</taxon>
        <taxon>Alphaproteobacteria</taxon>
        <taxon>Sphingomonadales</taxon>
        <taxon>Sphingomonadaceae</taxon>
        <taxon>Sphingomonas</taxon>
    </lineage>
</organism>
<dbReference type="InterPro" id="IPR036291">
    <property type="entry name" value="NAD(P)-bd_dom_sf"/>
</dbReference>
<evidence type="ECO:0000313" key="5">
    <source>
        <dbReference type="Proteomes" id="UP000732399"/>
    </source>
</evidence>
<sequence>MGQLDGRVALVTGASSGLGAHFARLMVAEGARVVMGARRADRVAALATELGDRALAVSLDVTDEASTIAAYDAAEARFGTVDTIVANAGQSNAGRSTDLPMEALRATIDTNFTGLFLTAREGARRLMHAGARDGGRGRVVLIGSITAHLTGQGDSPYAASKAAVAHLGRNLAREWVRQGINVNVIQPGYIRTEIGGEWWDTAGGQRQIAGWHRRRMMPADALDAMLLYFASDASLHVTGSVIDVDDGQSL</sequence>
<dbReference type="InterPro" id="IPR002347">
    <property type="entry name" value="SDR_fam"/>
</dbReference>
<dbReference type="InterPro" id="IPR020904">
    <property type="entry name" value="Sc_DH/Rdtase_CS"/>
</dbReference>
<keyword evidence="2" id="KW-0560">Oxidoreductase</keyword>
<dbReference type="EMBL" id="JAAVJH010000001">
    <property type="protein sequence ID" value="NJR77261.1"/>
    <property type="molecule type" value="Genomic_DNA"/>
</dbReference>
<proteinExistence type="inferred from homology"/>
<dbReference type="PRINTS" id="PR00080">
    <property type="entry name" value="SDRFAMILY"/>
</dbReference>
<dbReference type="Gene3D" id="3.40.50.720">
    <property type="entry name" value="NAD(P)-binding Rossmann-like Domain"/>
    <property type="match status" value="1"/>
</dbReference>